<protein>
    <submittedName>
        <fullName evidence="5">Efflux transporter, RND family, MFP subunit</fullName>
    </submittedName>
</protein>
<feature type="compositionally biased region" description="Basic and acidic residues" evidence="3">
    <location>
        <begin position="190"/>
        <end position="222"/>
    </location>
</feature>
<evidence type="ECO:0000256" key="3">
    <source>
        <dbReference type="SAM" id="MobiDB-lite"/>
    </source>
</evidence>
<dbReference type="GO" id="GO:0030313">
    <property type="term" value="C:cell envelope"/>
    <property type="evidence" value="ECO:0007669"/>
    <property type="project" value="UniProtKB-SubCell"/>
</dbReference>
<feature type="chain" id="PRO_5042332719" evidence="4">
    <location>
        <begin position="24"/>
        <end position="560"/>
    </location>
</feature>
<dbReference type="RefSeq" id="WP_022200802.1">
    <property type="nucleotide sequence ID" value="NZ_CATYWZ010000033.1"/>
</dbReference>
<dbReference type="EMBL" id="UAVW01000015">
    <property type="protein sequence ID" value="SQB14573.1"/>
    <property type="molecule type" value="Genomic_DNA"/>
</dbReference>
<proteinExistence type="predicted"/>
<evidence type="ECO:0000313" key="6">
    <source>
        <dbReference type="EMBL" id="SQB14573.1"/>
    </source>
</evidence>
<evidence type="ECO:0000313" key="8">
    <source>
        <dbReference type="Proteomes" id="UP000251853"/>
    </source>
</evidence>
<keyword evidence="8" id="KW-1185">Reference proteome</keyword>
<evidence type="ECO:0000313" key="7">
    <source>
        <dbReference type="Proteomes" id="UP000095512"/>
    </source>
</evidence>
<reference evidence="5 7" key="1">
    <citation type="submission" date="2015-09" db="EMBL/GenBank/DDBJ databases">
        <authorList>
            <consortium name="Pathogen Informatics"/>
        </authorList>
    </citation>
    <scope>NUCLEOTIDE SEQUENCE [LARGE SCALE GENOMIC DNA]</scope>
    <source>
        <strain evidence="5 7">2789STDY5834865</strain>
    </source>
</reference>
<comment type="subcellular location">
    <subcellularLocation>
        <location evidence="1">Cell envelope</location>
    </subcellularLocation>
</comment>
<feature type="region of interest" description="Disordered" evidence="3">
    <location>
        <begin position="152"/>
        <end position="233"/>
    </location>
</feature>
<organism evidence="5 7">
    <name type="scientific">Enterocloster clostridioformis</name>
    <dbReference type="NCBI Taxonomy" id="1531"/>
    <lineage>
        <taxon>Bacteria</taxon>
        <taxon>Bacillati</taxon>
        <taxon>Bacillota</taxon>
        <taxon>Clostridia</taxon>
        <taxon>Lachnospirales</taxon>
        <taxon>Lachnospiraceae</taxon>
        <taxon>Enterocloster</taxon>
    </lineage>
</organism>
<dbReference type="InterPro" id="IPR050465">
    <property type="entry name" value="UPF0194_transport"/>
</dbReference>
<sequence>MNVKKAAAIFLALMAALTFLSRALDSFTVIRVKTGYGKQDVIPYAIQGEGELTAGRTVYISLPENMQVEEITARPGQSVKAGDTVLTLQMEGLEEERDALTLEYKKAELTFKQEQMSFAPVPRVTEETLALQQLAAAQRALELGNQDLAKAKEDHEKASIELEHDYVQKKNRTREQVKEDNRKAMKSARRSYESAQKSRDSAVRKAEREVEDKQKKLDRLEEQGASEEELERAKLEFDRAGEDLEDIRDEEDLKVEEARAKMYAAEEDYEDVDYGERENQEDLRRAYEDALKAEDDKLEQAGRKVRDLEESLYQAMEKVENARVSDAGTAAGEAAGRGMSGLKQESMKLDMEEIQKKQRKIEELIDAKGQIKASVDGVVVDTGLQAGDRIQDGHQVRLAVGGLEMKAQIDKETAGAGLLKKGVRMQVKLAGQSKKVEAEVESVDQMAEDGKIQVTARMQEGEGRLGDLVSFAVNMESGAYPCVIPMEALREDNKGYYCLAAEPEKTILGEELKAVRIQVEVLEKSSSAAAVSGLVTKDMKLITESGKPVSEGDRVRVVEE</sequence>
<evidence type="ECO:0000256" key="2">
    <source>
        <dbReference type="ARBA" id="ARBA00023054"/>
    </source>
</evidence>
<reference evidence="6 8" key="2">
    <citation type="submission" date="2018-06" db="EMBL/GenBank/DDBJ databases">
        <authorList>
            <consortium name="Pathogen Informatics"/>
            <person name="Doyle S."/>
        </authorList>
    </citation>
    <scope>NUCLEOTIDE SEQUENCE [LARGE SCALE GENOMIC DNA]</scope>
    <source>
        <strain evidence="6 8">NCTC11224</strain>
    </source>
</reference>
<gene>
    <name evidence="5" type="ORF">ERS852480_00076</name>
    <name evidence="6" type="ORF">NCTC11224_03627</name>
</gene>
<keyword evidence="2" id="KW-0175">Coiled coil</keyword>
<dbReference type="Proteomes" id="UP000251853">
    <property type="component" value="Unassembled WGS sequence"/>
</dbReference>
<dbReference type="EMBL" id="CZAB01000001">
    <property type="protein sequence ID" value="CUN88561.1"/>
    <property type="molecule type" value="Genomic_DNA"/>
</dbReference>
<feature type="signal peptide" evidence="4">
    <location>
        <begin position="1"/>
        <end position="23"/>
    </location>
</feature>
<evidence type="ECO:0000256" key="1">
    <source>
        <dbReference type="ARBA" id="ARBA00004196"/>
    </source>
</evidence>
<name>A0A174AIP4_9FIRM</name>
<dbReference type="PANTHER" id="PTHR32347">
    <property type="entry name" value="EFFLUX SYSTEM COMPONENT YKNX-RELATED"/>
    <property type="match status" value="1"/>
</dbReference>
<keyword evidence="4" id="KW-0732">Signal</keyword>
<evidence type="ECO:0000313" key="5">
    <source>
        <dbReference type="EMBL" id="CUN88561.1"/>
    </source>
</evidence>
<evidence type="ECO:0000256" key="4">
    <source>
        <dbReference type="SAM" id="SignalP"/>
    </source>
</evidence>
<dbReference type="Proteomes" id="UP000095512">
    <property type="component" value="Unassembled WGS sequence"/>
</dbReference>
<accession>A0A174AIP4</accession>
<dbReference type="AlphaFoldDB" id="A0A174AIP4"/>
<feature type="compositionally biased region" description="Basic and acidic residues" evidence="3">
    <location>
        <begin position="152"/>
        <end position="183"/>
    </location>
</feature>